<name>A0A173SRZ8_ANAHA</name>
<sequence length="154" mass="16704">MRKITRSKHPEKRRNTKWNASGSTLAMNRQVVDTETVVYAMMCAMIASLILSSILPMVCNAAGDFSSLAKSLSTIASDFYTSFVAKAIKWGAGLALAIAFALRIGAPGSEFERRLHGWPMKIIFAVFGVAVAPSVIEIISKQLSTAGFFSFTFS</sequence>
<accession>A0A173SRZ8</accession>
<dbReference type="EMBL" id="CYXY01000007">
    <property type="protein sequence ID" value="CUM92557.1"/>
    <property type="molecule type" value="Genomic_DNA"/>
</dbReference>
<feature type="transmembrane region" description="Helical" evidence="1">
    <location>
        <begin position="87"/>
        <end position="106"/>
    </location>
</feature>
<proteinExistence type="predicted"/>
<dbReference type="AlphaFoldDB" id="A0A173SRZ8"/>
<dbReference type="RefSeq" id="WP_055072775.1">
    <property type="nucleotide sequence ID" value="NZ_CACRSX010000018.1"/>
</dbReference>
<reference evidence="2 3" key="1">
    <citation type="submission" date="2015-09" db="EMBL/GenBank/DDBJ databases">
        <authorList>
            <consortium name="Pathogen Informatics"/>
        </authorList>
    </citation>
    <scope>NUCLEOTIDE SEQUENCE [LARGE SCALE GENOMIC DNA]</scope>
    <source>
        <strain evidence="2 3">2789STDY5834959</strain>
    </source>
</reference>
<keyword evidence="1" id="KW-1133">Transmembrane helix</keyword>
<organism evidence="2 3">
    <name type="scientific">Anaerostipes hadrus</name>
    <dbReference type="NCBI Taxonomy" id="649756"/>
    <lineage>
        <taxon>Bacteria</taxon>
        <taxon>Bacillati</taxon>
        <taxon>Bacillota</taxon>
        <taxon>Clostridia</taxon>
        <taxon>Lachnospirales</taxon>
        <taxon>Lachnospiraceae</taxon>
        <taxon>Anaerostipes</taxon>
    </lineage>
</organism>
<evidence type="ECO:0000313" key="2">
    <source>
        <dbReference type="EMBL" id="CUM92557.1"/>
    </source>
</evidence>
<dbReference type="Proteomes" id="UP000095553">
    <property type="component" value="Unassembled WGS sequence"/>
</dbReference>
<keyword evidence="1" id="KW-0812">Transmembrane</keyword>
<keyword evidence="1" id="KW-0472">Membrane</keyword>
<evidence type="ECO:0000313" key="3">
    <source>
        <dbReference type="Proteomes" id="UP000095553"/>
    </source>
</evidence>
<feature type="transmembrane region" description="Helical" evidence="1">
    <location>
        <begin position="118"/>
        <end position="139"/>
    </location>
</feature>
<feature type="transmembrane region" description="Helical" evidence="1">
    <location>
        <begin position="37"/>
        <end position="58"/>
    </location>
</feature>
<evidence type="ECO:0000256" key="1">
    <source>
        <dbReference type="SAM" id="Phobius"/>
    </source>
</evidence>
<gene>
    <name evidence="2" type="ORF">ERS852571_01420</name>
</gene>
<protein>
    <submittedName>
        <fullName evidence="2">Uncharacterized protein</fullName>
    </submittedName>
</protein>